<protein>
    <submittedName>
        <fullName evidence="3">NIPSNAP family protein</fullName>
    </submittedName>
</protein>
<dbReference type="KEGG" id="gso:PH603_09730"/>
<organism evidence="3 4">
    <name type="scientific">Gimibacter soli</name>
    <dbReference type="NCBI Taxonomy" id="3024400"/>
    <lineage>
        <taxon>Bacteria</taxon>
        <taxon>Pseudomonadati</taxon>
        <taxon>Pseudomonadota</taxon>
        <taxon>Alphaproteobacteria</taxon>
        <taxon>Kordiimonadales</taxon>
        <taxon>Temperatibacteraceae</taxon>
        <taxon>Gimibacter</taxon>
    </lineage>
</organism>
<accession>A0AAE9XT76</accession>
<feature type="domain" description="NIPSNAP" evidence="2">
    <location>
        <begin position="34"/>
        <end position="137"/>
    </location>
</feature>
<feature type="chain" id="PRO_5042227838" evidence="1">
    <location>
        <begin position="25"/>
        <end position="141"/>
    </location>
</feature>
<dbReference type="Proteomes" id="UP001217500">
    <property type="component" value="Chromosome"/>
</dbReference>
<dbReference type="SUPFAM" id="SSF54909">
    <property type="entry name" value="Dimeric alpha+beta barrel"/>
    <property type="match status" value="1"/>
</dbReference>
<evidence type="ECO:0000313" key="3">
    <source>
        <dbReference type="EMBL" id="WCL52818.1"/>
    </source>
</evidence>
<dbReference type="AlphaFoldDB" id="A0AAE9XT76"/>
<keyword evidence="1" id="KW-0732">Signal</keyword>
<proteinExistence type="predicted"/>
<dbReference type="EMBL" id="CP116805">
    <property type="protein sequence ID" value="WCL52818.1"/>
    <property type="molecule type" value="Genomic_DNA"/>
</dbReference>
<sequence length="141" mass="16108">MRLALAAATSLVLLASPVATVAAAEPMFSGHIQQLRIYEIPEENRTAFNDRFRDHAARIMKRYGFNIRAMWESRSPDGKLQFVYLLDWQDEMTMKAAWTRFMDDTEWKAIKRETGARHGKFVNGITDMTLAPLPFSPALAE</sequence>
<name>A0AAE9XT76_9PROT</name>
<feature type="signal peptide" evidence="1">
    <location>
        <begin position="1"/>
        <end position="24"/>
    </location>
</feature>
<evidence type="ECO:0000259" key="2">
    <source>
        <dbReference type="Pfam" id="PF07978"/>
    </source>
</evidence>
<dbReference type="RefSeq" id="WP_289502257.1">
    <property type="nucleotide sequence ID" value="NZ_CP116805.1"/>
</dbReference>
<evidence type="ECO:0000256" key="1">
    <source>
        <dbReference type="SAM" id="SignalP"/>
    </source>
</evidence>
<keyword evidence="4" id="KW-1185">Reference proteome</keyword>
<dbReference type="Pfam" id="PF07978">
    <property type="entry name" value="NIPSNAP"/>
    <property type="match status" value="1"/>
</dbReference>
<evidence type="ECO:0000313" key="4">
    <source>
        <dbReference type="Proteomes" id="UP001217500"/>
    </source>
</evidence>
<dbReference type="InterPro" id="IPR012577">
    <property type="entry name" value="NIPSNAP"/>
</dbReference>
<dbReference type="Gene3D" id="3.30.70.100">
    <property type="match status" value="1"/>
</dbReference>
<reference evidence="3" key="1">
    <citation type="submission" date="2023-01" db="EMBL/GenBank/DDBJ databases">
        <title>The genome sequence of Kordiimonadaceae bacterium 6D33.</title>
        <authorList>
            <person name="Liu Y."/>
        </authorList>
    </citation>
    <scope>NUCLEOTIDE SEQUENCE</scope>
    <source>
        <strain evidence="3">6D33</strain>
    </source>
</reference>
<gene>
    <name evidence="3" type="ORF">PH603_09730</name>
</gene>
<dbReference type="InterPro" id="IPR011008">
    <property type="entry name" value="Dimeric_a/b-barrel"/>
</dbReference>